<dbReference type="GO" id="GO:0003746">
    <property type="term" value="F:translation elongation factor activity"/>
    <property type="evidence" value="ECO:0007669"/>
    <property type="project" value="UniProtKB-KW"/>
</dbReference>
<evidence type="ECO:0000256" key="2">
    <source>
        <dbReference type="ARBA" id="ARBA00004815"/>
    </source>
</evidence>
<dbReference type="InterPro" id="IPR015365">
    <property type="entry name" value="Elong-fact-P_C"/>
</dbReference>
<keyword evidence="4 8" id="KW-0963">Cytoplasm</keyword>
<evidence type="ECO:0000256" key="4">
    <source>
        <dbReference type="ARBA" id="ARBA00022490"/>
    </source>
</evidence>
<dbReference type="Gene3D" id="2.40.50.140">
    <property type="entry name" value="Nucleic acid-binding proteins"/>
    <property type="match status" value="2"/>
</dbReference>
<sequence length="187" mass="21124">MYTTSDFKTGLTIGYKGNIYTVMEFMHVKSANSMAFVRTKVRNLRTGAITEMAFNAQEKFERAQIDKIPMQYLYASDGVHVFMNLENYEQIELQHEQIKDEARFIVDGMTVEVLSYNDTEILGINLPDKVALTVKETVPGVKGDTKTTAMKDAILETGILVKVPMFIEEGERIVVSTSDASYVSREK</sequence>
<keyword evidence="5 8" id="KW-0251">Elongation factor</keyword>
<evidence type="ECO:0000256" key="9">
    <source>
        <dbReference type="NCBIfam" id="TIGR00038"/>
    </source>
</evidence>
<evidence type="ECO:0000313" key="13">
    <source>
        <dbReference type="EMBL" id="MCU0105410.1"/>
    </source>
</evidence>
<evidence type="ECO:0000256" key="6">
    <source>
        <dbReference type="ARBA" id="ARBA00022917"/>
    </source>
</evidence>
<dbReference type="Pfam" id="PF01132">
    <property type="entry name" value="EFP"/>
    <property type="match status" value="1"/>
</dbReference>
<dbReference type="SUPFAM" id="SSF50104">
    <property type="entry name" value="Translation proteins SH3-like domain"/>
    <property type="match status" value="1"/>
</dbReference>
<evidence type="ECO:0000256" key="5">
    <source>
        <dbReference type="ARBA" id="ARBA00022768"/>
    </source>
</evidence>
<dbReference type="InterPro" id="IPR013185">
    <property type="entry name" value="Transl_elong_KOW-like"/>
</dbReference>
<dbReference type="HAMAP" id="MF_00141">
    <property type="entry name" value="EF_P"/>
    <property type="match status" value="1"/>
</dbReference>
<dbReference type="InterPro" id="IPR020599">
    <property type="entry name" value="Transl_elong_fac_P/YeiP"/>
</dbReference>
<dbReference type="RefSeq" id="WP_262096720.1">
    <property type="nucleotide sequence ID" value="NZ_JAOEGN010000013.1"/>
</dbReference>
<dbReference type="SMART" id="SM00841">
    <property type="entry name" value="Elong-fact-P_C"/>
    <property type="match status" value="1"/>
</dbReference>
<evidence type="ECO:0000259" key="11">
    <source>
        <dbReference type="SMART" id="SM00841"/>
    </source>
</evidence>
<comment type="pathway">
    <text evidence="2 8">Protein biosynthesis; polypeptide chain elongation.</text>
</comment>
<reference evidence="14" key="1">
    <citation type="submission" date="2023-07" db="EMBL/GenBank/DDBJ databases">
        <title>Novel Mycoplasma species identified in domestic and wild animals.</title>
        <authorList>
            <person name="Volokhov D.V."/>
            <person name="Furtak V.A."/>
            <person name="Zagorodnyaya T.A."/>
        </authorList>
    </citation>
    <scope>NUCLEOTIDE SEQUENCE [LARGE SCALE GENOMIC DNA]</scope>
    <source>
        <strain evidence="14">92-19</strain>
    </source>
</reference>
<comment type="function">
    <text evidence="7 8">Involved in peptide bond synthesis. Stimulates efficient translation and peptide-bond synthesis on native or reconstituted 70S ribosomes in vitro. Probably functions indirectly by altering the affinity of the ribosome for aminoacyl-tRNA, thus increasing their reactivity as acceptors for peptidyl transferase.</text>
</comment>
<dbReference type="NCBIfam" id="NF001810">
    <property type="entry name" value="PRK00529.1"/>
    <property type="match status" value="1"/>
</dbReference>
<protein>
    <recommendedName>
        <fullName evidence="8 9">Elongation factor P</fullName>
        <shortName evidence="8">EF-P</shortName>
    </recommendedName>
</protein>
<dbReference type="InterPro" id="IPR013852">
    <property type="entry name" value="Transl_elong_P/YeiP_CS"/>
</dbReference>
<dbReference type="InterPro" id="IPR014722">
    <property type="entry name" value="Rib_uL2_dom2"/>
</dbReference>
<dbReference type="PANTHER" id="PTHR30053:SF12">
    <property type="entry name" value="ELONGATION FACTOR P (EF-P) FAMILY PROTEIN"/>
    <property type="match status" value="1"/>
</dbReference>
<evidence type="ECO:0000256" key="7">
    <source>
        <dbReference type="ARBA" id="ARBA00025469"/>
    </source>
</evidence>
<evidence type="ECO:0000256" key="10">
    <source>
        <dbReference type="RuleBase" id="RU004389"/>
    </source>
</evidence>
<feature type="domain" description="Elongation factor P C-terminal" evidence="11">
    <location>
        <begin position="130"/>
        <end position="185"/>
    </location>
</feature>
<dbReference type="Pfam" id="PF09285">
    <property type="entry name" value="Elong-fact-P_C"/>
    <property type="match status" value="1"/>
</dbReference>
<keyword evidence="6 8" id="KW-0648">Protein biosynthesis</keyword>
<dbReference type="PIRSF" id="PIRSF005901">
    <property type="entry name" value="EF-P"/>
    <property type="match status" value="1"/>
</dbReference>
<dbReference type="InterPro" id="IPR008991">
    <property type="entry name" value="Translation_prot_SH3-like_sf"/>
</dbReference>
<keyword evidence="14" id="KW-1185">Reference proteome</keyword>
<organism evidence="13 14">
    <name type="scientific">Paracholeplasma vituli</name>
    <dbReference type="NCBI Taxonomy" id="69473"/>
    <lineage>
        <taxon>Bacteria</taxon>
        <taxon>Bacillati</taxon>
        <taxon>Mycoplasmatota</taxon>
        <taxon>Mollicutes</taxon>
        <taxon>Acholeplasmatales</taxon>
        <taxon>Acholeplasmataceae</taxon>
        <taxon>Paracholeplasma</taxon>
    </lineage>
</organism>
<accession>A0ABT2PX44</accession>
<dbReference type="SMART" id="SM01185">
    <property type="entry name" value="EFP"/>
    <property type="match status" value="1"/>
</dbReference>
<dbReference type="Gene3D" id="2.30.30.30">
    <property type="match status" value="1"/>
</dbReference>
<dbReference type="InterPro" id="IPR012340">
    <property type="entry name" value="NA-bd_OB-fold"/>
</dbReference>
<evidence type="ECO:0000313" key="14">
    <source>
        <dbReference type="Proteomes" id="UP001209076"/>
    </source>
</evidence>
<dbReference type="NCBIfam" id="TIGR00038">
    <property type="entry name" value="efp"/>
    <property type="match status" value="1"/>
</dbReference>
<evidence type="ECO:0000256" key="8">
    <source>
        <dbReference type="HAMAP-Rule" id="MF_00141"/>
    </source>
</evidence>
<dbReference type="PROSITE" id="PS01275">
    <property type="entry name" value="EFP"/>
    <property type="match status" value="1"/>
</dbReference>
<dbReference type="PANTHER" id="PTHR30053">
    <property type="entry name" value="ELONGATION FACTOR P"/>
    <property type="match status" value="1"/>
</dbReference>
<dbReference type="CDD" id="cd04470">
    <property type="entry name" value="S1_EF-P_repeat_1"/>
    <property type="match status" value="1"/>
</dbReference>
<dbReference type="InterPro" id="IPR001059">
    <property type="entry name" value="Transl_elong_P/YeiP_cen"/>
</dbReference>
<dbReference type="CDD" id="cd05794">
    <property type="entry name" value="S1_EF-P_repeat_2"/>
    <property type="match status" value="1"/>
</dbReference>
<proteinExistence type="inferred from homology"/>
<comment type="similarity">
    <text evidence="3 8 10">Belongs to the elongation factor P family.</text>
</comment>
<dbReference type="Proteomes" id="UP001209076">
    <property type="component" value="Unassembled WGS sequence"/>
</dbReference>
<dbReference type="InterPro" id="IPR011768">
    <property type="entry name" value="Transl_elongation_fac_P"/>
</dbReference>
<feature type="domain" description="Translation elongation factor P/YeiP central" evidence="12">
    <location>
        <begin position="67"/>
        <end position="121"/>
    </location>
</feature>
<evidence type="ECO:0000256" key="1">
    <source>
        <dbReference type="ARBA" id="ARBA00004496"/>
    </source>
</evidence>
<dbReference type="EMBL" id="JAOEGN010000013">
    <property type="protein sequence ID" value="MCU0105410.1"/>
    <property type="molecule type" value="Genomic_DNA"/>
</dbReference>
<dbReference type="Pfam" id="PF08207">
    <property type="entry name" value="EFP_N"/>
    <property type="match status" value="1"/>
</dbReference>
<gene>
    <name evidence="8 13" type="primary">efp</name>
    <name evidence="13" type="ORF">N7603_07045</name>
</gene>
<evidence type="ECO:0000259" key="12">
    <source>
        <dbReference type="SMART" id="SM01185"/>
    </source>
</evidence>
<dbReference type="SUPFAM" id="SSF50249">
    <property type="entry name" value="Nucleic acid-binding proteins"/>
    <property type="match status" value="2"/>
</dbReference>
<name>A0ABT2PX44_9MOLU</name>
<comment type="caution">
    <text evidence="13">The sequence shown here is derived from an EMBL/GenBank/DDBJ whole genome shotgun (WGS) entry which is preliminary data.</text>
</comment>
<evidence type="ECO:0000256" key="3">
    <source>
        <dbReference type="ARBA" id="ARBA00009479"/>
    </source>
</evidence>
<comment type="subcellular location">
    <subcellularLocation>
        <location evidence="1 8">Cytoplasm</location>
    </subcellularLocation>
</comment>